<protein>
    <submittedName>
        <fullName evidence="2">Uncharacterized protein</fullName>
    </submittedName>
</protein>
<accession>A0AAV5I474</accession>
<gene>
    <name evidence="2" type="ORF">SLEP1_g6466</name>
</gene>
<feature type="region of interest" description="Disordered" evidence="1">
    <location>
        <begin position="222"/>
        <end position="246"/>
    </location>
</feature>
<reference evidence="2 3" key="1">
    <citation type="journal article" date="2021" name="Commun. Biol.">
        <title>The genome of Shorea leprosula (Dipterocarpaceae) highlights the ecological relevance of drought in aseasonal tropical rainforests.</title>
        <authorList>
            <person name="Ng K.K.S."/>
            <person name="Kobayashi M.J."/>
            <person name="Fawcett J.A."/>
            <person name="Hatakeyama M."/>
            <person name="Paape T."/>
            <person name="Ng C.H."/>
            <person name="Ang C.C."/>
            <person name="Tnah L.H."/>
            <person name="Lee C.T."/>
            <person name="Nishiyama T."/>
            <person name="Sese J."/>
            <person name="O'Brien M.J."/>
            <person name="Copetti D."/>
            <person name="Mohd Noor M.I."/>
            <person name="Ong R.C."/>
            <person name="Putra M."/>
            <person name="Sireger I.Z."/>
            <person name="Indrioko S."/>
            <person name="Kosugi Y."/>
            <person name="Izuno A."/>
            <person name="Isagi Y."/>
            <person name="Lee S.L."/>
            <person name="Shimizu K.K."/>
        </authorList>
    </citation>
    <scope>NUCLEOTIDE SEQUENCE [LARGE SCALE GENOMIC DNA]</scope>
    <source>
        <strain evidence="2">214</strain>
    </source>
</reference>
<evidence type="ECO:0000313" key="3">
    <source>
        <dbReference type="Proteomes" id="UP001054252"/>
    </source>
</evidence>
<evidence type="ECO:0000256" key="1">
    <source>
        <dbReference type="SAM" id="MobiDB-lite"/>
    </source>
</evidence>
<sequence>MPRRVRKEVAQQVEVTPVSPRHSEGENSPKHLPPISPLADCSYGNPMYGKDDEEKQQNVPRQPVPPAMKLPQQNLSDPLLRGHEGHINQPQVVQQMPNAQNNAFGDVRQSTIEHIGRFTIQYGEASDKPVTCPNLVKVTQQVEAAAKCLLYEFGRQYTFDDKIDKGLLRFHEKPKEAMGVEENPFPRVDVGNFRKKVAMEASNARRRQQLAAEELKVPQRSHAKGKMVWRRKENQEATVHSESQPEMLLPKLSSLIVNENELNQPLKQISKQS</sequence>
<comment type="caution">
    <text evidence="2">The sequence shown here is derived from an EMBL/GenBank/DDBJ whole genome shotgun (WGS) entry which is preliminary data.</text>
</comment>
<name>A0AAV5I474_9ROSI</name>
<dbReference type="Proteomes" id="UP001054252">
    <property type="component" value="Unassembled WGS sequence"/>
</dbReference>
<proteinExistence type="predicted"/>
<evidence type="ECO:0000313" key="2">
    <source>
        <dbReference type="EMBL" id="GKU92788.1"/>
    </source>
</evidence>
<dbReference type="AlphaFoldDB" id="A0AAV5I474"/>
<keyword evidence="3" id="KW-1185">Reference proteome</keyword>
<dbReference type="EMBL" id="BPVZ01000006">
    <property type="protein sequence ID" value="GKU92788.1"/>
    <property type="molecule type" value="Genomic_DNA"/>
</dbReference>
<organism evidence="2 3">
    <name type="scientific">Rubroshorea leprosula</name>
    <dbReference type="NCBI Taxonomy" id="152421"/>
    <lineage>
        <taxon>Eukaryota</taxon>
        <taxon>Viridiplantae</taxon>
        <taxon>Streptophyta</taxon>
        <taxon>Embryophyta</taxon>
        <taxon>Tracheophyta</taxon>
        <taxon>Spermatophyta</taxon>
        <taxon>Magnoliopsida</taxon>
        <taxon>eudicotyledons</taxon>
        <taxon>Gunneridae</taxon>
        <taxon>Pentapetalae</taxon>
        <taxon>rosids</taxon>
        <taxon>malvids</taxon>
        <taxon>Malvales</taxon>
        <taxon>Dipterocarpaceae</taxon>
        <taxon>Rubroshorea</taxon>
    </lineage>
</organism>
<feature type="region of interest" description="Disordered" evidence="1">
    <location>
        <begin position="1"/>
        <end position="68"/>
    </location>
</feature>